<accession>A0A5P1FHX5</accession>
<evidence type="ECO:0000313" key="1">
    <source>
        <dbReference type="EMBL" id="ONK77916.1"/>
    </source>
</evidence>
<dbReference type="AlphaFoldDB" id="A0A5P1FHX5"/>
<evidence type="ECO:0000313" key="2">
    <source>
        <dbReference type="Proteomes" id="UP000243459"/>
    </source>
</evidence>
<dbReference type="EMBL" id="CM007382">
    <property type="protein sequence ID" value="ONK77916.1"/>
    <property type="molecule type" value="Genomic_DNA"/>
</dbReference>
<reference evidence="2" key="1">
    <citation type="journal article" date="2017" name="Nat. Commun.">
        <title>The asparagus genome sheds light on the origin and evolution of a young Y chromosome.</title>
        <authorList>
            <person name="Harkess A."/>
            <person name="Zhou J."/>
            <person name="Xu C."/>
            <person name="Bowers J.E."/>
            <person name="Van der Hulst R."/>
            <person name="Ayyampalayam S."/>
            <person name="Mercati F."/>
            <person name="Riccardi P."/>
            <person name="McKain M.R."/>
            <person name="Kakrana A."/>
            <person name="Tang H."/>
            <person name="Ray J."/>
            <person name="Groenendijk J."/>
            <person name="Arikit S."/>
            <person name="Mathioni S.M."/>
            <person name="Nakano M."/>
            <person name="Shan H."/>
            <person name="Telgmann-Rauber A."/>
            <person name="Kanno A."/>
            <person name="Yue Z."/>
            <person name="Chen H."/>
            <person name="Li W."/>
            <person name="Chen Y."/>
            <person name="Xu X."/>
            <person name="Zhang Y."/>
            <person name="Luo S."/>
            <person name="Chen H."/>
            <person name="Gao J."/>
            <person name="Mao Z."/>
            <person name="Pires J.C."/>
            <person name="Luo M."/>
            <person name="Kudrna D."/>
            <person name="Wing R.A."/>
            <person name="Meyers B.C."/>
            <person name="Yi K."/>
            <person name="Kong H."/>
            <person name="Lavrijsen P."/>
            <person name="Sunseri F."/>
            <person name="Falavigna A."/>
            <person name="Ye Y."/>
            <person name="Leebens-Mack J.H."/>
            <person name="Chen G."/>
        </authorList>
    </citation>
    <scope>NUCLEOTIDE SEQUENCE [LARGE SCALE GENOMIC DNA]</scope>
    <source>
        <strain evidence="2">cv. DH0086</strain>
    </source>
</reference>
<proteinExistence type="predicted"/>
<gene>
    <name evidence="1" type="ORF">A4U43_C02F12250</name>
</gene>
<organism evidence="1 2">
    <name type="scientific">Asparagus officinalis</name>
    <name type="common">Garden asparagus</name>
    <dbReference type="NCBI Taxonomy" id="4686"/>
    <lineage>
        <taxon>Eukaryota</taxon>
        <taxon>Viridiplantae</taxon>
        <taxon>Streptophyta</taxon>
        <taxon>Embryophyta</taxon>
        <taxon>Tracheophyta</taxon>
        <taxon>Spermatophyta</taxon>
        <taxon>Magnoliopsida</taxon>
        <taxon>Liliopsida</taxon>
        <taxon>Asparagales</taxon>
        <taxon>Asparagaceae</taxon>
        <taxon>Asparagoideae</taxon>
        <taxon>Asparagus</taxon>
    </lineage>
</organism>
<dbReference type="Gramene" id="ONK77916">
    <property type="protein sequence ID" value="ONK77916"/>
    <property type="gene ID" value="A4U43_C02F12250"/>
</dbReference>
<sequence length="194" mass="19939">MALTVGESANLKCSLDYPQKMRASLAWISSSSAAGVSLRRQIVRVGSEAVALLRVSGLEKIQLIGHAVRLGNLGLGMVRVSYGGGERFEFAPSGLGTRAVIGFLMAGPTEGGREGGAWVPAMEVGVGGGRLFADVAEADARRAGAWRRAAAGGGGGRRPGGRTLWGVATRVGGRRARVVIGHLGLRGAGRSTAY</sequence>
<dbReference type="Proteomes" id="UP000243459">
    <property type="component" value="Chromosome 2"/>
</dbReference>
<keyword evidence="2" id="KW-1185">Reference proteome</keyword>
<protein>
    <submittedName>
        <fullName evidence="1">Uncharacterized protein</fullName>
    </submittedName>
</protein>
<name>A0A5P1FHX5_ASPOF</name>